<dbReference type="Pfam" id="PF14551">
    <property type="entry name" value="MCM_N"/>
    <property type="match status" value="1"/>
</dbReference>
<dbReference type="GO" id="GO:0003697">
    <property type="term" value="F:single-stranded DNA binding"/>
    <property type="evidence" value="ECO:0007669"/>
    <property type="project" value="TreeGrafter"/>
</dbReference>
<evidence type="ECO:0000256" key="6">
    <source>
        <dbReference type="ARBA" id="ARBA00022741"/>
    </source>
</evidence>
<keyword evidence="10 15" id="KW-0238">DNA-binding</keyword>
<dbReference type="InterPro" id="IPR027925">
    <property type="entry name" value="MCM_N"/>
</dbReference>
<keyword evidence="7" id="KW-0378">Hydrolase</keyword>
<dbReference type="AlphaFoldDB" id="G0SCG6"/>
<dbReference type="EMBL" id="GL988045">
    <property type="protein sequence ID" value="EGS19092.1"/>
    <property type="molecule type" value="Genomic_DNA"/>
</dbReference>
<keyword evidence="9 15" id="KW-0067">ATP-binding</keyword>
<sequence length="1017" mass="111881">MSSPSKRSTRSTRSSATPRPEGSDRTPRATRASQLASSPLFYQSSSPLRQSSEASQPGPSQPPSSPLRQTETQESRNDGDRTPRASGALIGDSSPIRYDPSSSPGRAAQHSDLRSESSALFVGSQRSLTFRSHRGDINSDLARTPRAPRRVFLDDAGRVIRDGSAVPTSDGNSFAHHNPHTSEANALGGSSQSLVWGTTVSLEDTFVSFRDFLKNFTKKYRMWADGATEAETNADPTANSKPYMEALENMLLLGTNKLYLDLRDLKAYPRTVKLWHQTLNYPTEIIPVMDQCVHDCMIELARIEMTNQRAAQVAASSNNSNNNNNNNNNNNAPQPSQQSSEFAYPSSDPATPRPAGQQATREPTLEDQVMQTPYLVRPFGLDKTTNLRDLNPSDMDKLISIKGLVIRTTPVIPDMKQAFFKCSVCGHSVTVELDRGKIREPTECPRARCKSKNSMQIIHNRCVFEDKQVIKLQETPDEVPAGQTPHAVSVCVYNELVDFCKAGDRVELTGIYKVTPVRVNPRLRTVKAVHKTYVDVVHVQKVDRKRMGADPSTLDLPEDEDMVHVSAGGQSLDEVKKVTPEEEARIKEVAARPDVYELLARSLAPSIYEMDDVKKGILLQLFGGTNKTFDKGASPKYRGDINILLCGDPSTSKSQLLSYVHRIAPRGVYTSGKGSSAVGLTAYVTRDPETRQLVLESGALVLSDGGVCCIDEFDKMNDATRSVLHEVMEQQTVSVAKAGIITTLNARTSILASANPIGSRYNPELSVPQNIDLPPTLLSRFDLVYLILDRPDEKNDQRLARHLLSMYLEDKPETAQTNNDILPVEFLTTYISYARSHIHPVISDPAAQELVSSYVAMRKLGQDVRAAEKRITATTRQLESMIRLSEAHAKMRLSPVVEVSDVREAVRLIHAALKTAATDAQGRIDMSLLTEGTSAAERKRREDLKGMVVKLLDEMTANGQSVRYSEVARRLAEVVGGPGGQVDSGEFGEVMRALEMEGAVMIVGEGPRKSVRRVTGV</sequence>
<dbReference type="Gene3D" id="3.30.1640.10">
    <property type="entry name" value="mini-chromosome maintenance (MCM) complex, chain A, domain 1"/>
    <property type="match status" value="1"/>
</dbReference>
<dbReference type="GO" id="GO:0006279">
    <property type="term" value="P:premeiotic DNA replication"/>
    <property type="evidence" value="ECO:0007669"/>
    <property type="project" value="UniProtKB-ARBA"/>
</dbReference>
<dbReference type="HOGENOM" id="CLU_000995_7_0_1"/>
<dbReference type="GO" id="GO:0005524">
    <property type="term" value="F:ATP binding"/>
    <property type="evidence" value="ECO:0007669"/>
    <property type="project" value="UniProtKB-KW"/>
</dbReference>
<dbReference type="OrthoDB" id="10251574at2759"/>
<protein>
    <recommendedName>
        <fullName evidence="13">DNA replication licensing factor MCM4</fullName>
        <ecNumber evidence="3">3.6.4.12</ecNumber>
    </recommendedName>
    <alternativeName>
        <fullName evidence="14">DNA replication licensing factor mcm4</fullName>
    </alternativeName>
</protein>
<dbReference type="EC" id="3.6.4.12" evidence="3"/>
<dbReference type="Gene3D" id="3.40.50.300">
    <property type="entry name" value="P-loop containing nucleotide triphosphate hydrolases"/>
    <property type="match status" value="1"/>
</dbReference>
<dbReference type="PROSITE" id="PS50051">
    <property type="entry name" value="MCM_2"/>
    <property type="match status" value="1"/>
</dbReference>
<evidence type="ECO:0000313" key="19">
    <source>
        <dbReference type="Proteomes" id="UP000008066"/>
    </source>
</evidence>
<dbReference type="SUPFAM" id="SSF50249">
    <property type="entry name" value="Nucleic acid-binding proteins"/>
    <property type="match status" value="1"/>
</dbReference>
<gene>
    <name evidence="18" type="ORF">CTHT_0057150</name>
</gene>
<dbReference type="OMA" id="AFFKCNV"/>
<feature type="region of interest" description="Disordered" evidence="16">
    <location>
        <begin position="1"/>
        <end position="118"/>
    </location>
</feature>
<dbReference type="RefSeq" id="XP_006696037.1">
    <property type="nucleotide sequence ID" value="XM_006695974.1"/>
</dbReference>
<dbReference type="GO" id="GO:0097373">
    <property type="term" value="C:MCM core complex"/>
    <property type="evidence" value="ECO:0007669"/>
    <property type="project" value="UniProtKB-ARBA"/>
</dbReference>
<dbReference type="GO" id="GO:0017116">
    <property type="term" value="F:single-stranded DNA helicase activity"/>
    <property type="evidence" value="ECO:0007669"/>
    <property type="project" value="TreeGrafter"/>
</dbReference>
<dbReference type="Pfam" id="PF00493">
    <property type="entry name" value="MCM"/>
    <property type="match status" value="1"/>
</dbReference>
<evidence type="ECO:0000256" key="9">
    <source>
        <dbReference type="ARBA" id="ARBA00022840"/>
    </source>
</evidence>
<evidence type="ECO:0000256" key="16">
    <source>
        <dbReference type="SAM" id="MobiDB-lite"/>
    </source>
</evidence>
<dbReference type="GO" id="GO:0042555">
    <property type="term" value="C:MCM complex"/>
    <property type="evidence" value="ECO:0007669"/>
    <property type="project" value="InterPro"/>
</dbReference>
<feature type="region of interest" description="Disordered" evidence="16">
    <location>
        <begin position="311"/>
        <end position="372"/>
    </location>
</feature>
<feature type="compositionally biased region" description="Low complexity" evidence="16">
    <location>
        <begin position="1"/>
        <end position="20"/>
    </location>
</feature>
<evidence type="ECO:0000256" key="5">
    <source>
        <dbReference type="ARBA" id="ARBA00022705"/>
    </source>
</evidence>
<evidence type="ECO:0000259" key="17">
    <source>
        <dbReference type="PROSITE" id="PS50051"/>
    </source>
</evidence>
<evidence type="ECO:0000313" key="18">
    <source>
        <dbReference type="EMBL" id="EGS19092.1"/>
    </source>
</evidence>
<keyword evidence="8" id="KW-0347">Helicase</keyword>
<dbReference type="FunFam" id="2.20.28.10:FF:000003">
    <property type="entry name" value="DNA helicase"/>
    <property type="match status" value="1"/>
</dbReference>
<keyword evidence="6 15" id="KW-0547">Nucleotide-binding</keyword>
<comment type="subcellular location">
    <subcellularLocation>
        <location evidence="1">Nucleus</location>
    </subcellularLocation>
</comment>
<organism evidence="19">
    <name type="scientific">Chaetomium thermophilum (strain DSM 1495 / CBS 144.50 / IMI 039719)</name>
    <name type="common">Thermochaetoides thermophila</name>
    <dbReference type="NCBI Taxonomy" id="759272"/>
    <lineage>
        <taxon>Eukaryota</taxon>
        <taxon>Fungi</taxon>
        <taxon>Dikarya</taxon>
        <taxon>Ascomycota</taxon>
        <taxon>Pezizomycotina</taxon>
        <taxon>Sordariomycetes</taxon>
        <taxon>Sordariomycetidae</taxon>
        <taxon>Sordariales</taxon>
        <taxon>Chaetomiaceae</taxon>
        <taxon>Thermochaetoides</taxon>
    </lineage>
</organism>
<dbReference type="GO" id="GO:0006271">
    <property type="term" value="P:DNA strand elongation involved in DNA replication"/>
    <property type="evidence" value="ECO:0007669"/>
    <property type="project" value="TreeGrafter"/>
</dbReference>
<feature type="domain" description="MCM C-terminal AAA(+) ATPase" evidence="17">
    <location>
        <begin position="595"/>
        <end position="803"/>
    </location>
</feature>
<dbReference type="Gene3D" id="2.40.50.140">
    <property type="entry name" value="Nucleic acid-binding proteins"/>
    <property type="match status" value="1"/>
</dbReference>
<evidence type="ECO:0000256" key="10">
    <source>
        <dbReference type="ARBA" id="ARBA00023125"/>
    </source>
</evidence>
<dbReference type="GO" id="GO:0005656">
    <property type="term" value="C:nuclear pre-replicative complex"/>
    <property type="evidence" value="ECO:0007669"/>
    <property type="project" value="UniProtKB-ARBA"/>
</dbReference>
<accession>G0SCG6</accession>
<dbReference type="GO" id="GO:0031261">
    <property type="term" value="C:DNA replication preinitiation complex"/>
    <property type="evidence" value="ECO:0007669"/>
    <property type="project" value="UniProtKB-ARBA"/>
</dbReference>
<evidence type="ECO:0000256" key="3">
    <source>
        <dbReference type="ARBA" id="ARBA00012551"/>
    </source>
</evidence>
<dbReference type="PROSITE" id="PS00847">
    <property type="entry name" value="MCM_1"/>
    <property type="match status" value="1"/>
</dbReference>
<evidence type="ECO:0000256" key="4">
    <source>
        <dbReference type="ARBA" id="ARBA00022553"/>
    </source>
</evidence>
<proteinExistence type="inferred from homology"/>
<dbReference type="InterPro" id="IPR008047">
    <property type="entry name" value="MCM_4"/>
</dbReference>
<dbReference type="GO" id="GO:0000727">
    <property type="term" value="P:double-strand break repair via break-induced replication"/>
    <property type="evidence" value="ECO:0007669"/>
    <property type="project" value="TreeGrafter"/>
</dbReference>
<feature type="region of interest" description="Disordered" evidence="16">
    <location>
        <begin position="164"/>
        <end position="188"/>
    </location>
</feature>
<dbReference type="InterPro" id="IPR012340">
    <property type="entry name" value="NA-bd_OB-fold"/>
</dbReference>
<dbReference type="KEGG" id="cthr:CTHT_0057150"/>
<dbReference type="GeneID" id="18259753"/>
<keyword evidence="5" id="KW-0235">DNA replication</keyword>
<dbReference type="InterPro" id="IPR033762">
    <property type="entry name" value="MCM_OB"/>
</dbReference>
<dbReference type="SUPFAM" id="SSF52540">
    <property type="entry name" value="P-loop containing nucleoside triphosphate hydrolases"/>
    <property type="match status" value="1"/>
</dbReference>
<dbReference type="InterPro" id="IPR018525">
    <property type="entry name" value="MCM_CS"/>
</dbReference>
<feature type="compositionally biased region" description="Basic and acidic residues" evidence="16">
    <location>
        <begin position="71"/>
        <end position="83"/>
    </location>
</feature>
<dbReference type="InterPro" id="IPR031327">
    <property type="entry name" value="MCM"/>
</dbReference>
<keyword evidence="4" id="KW-0597">Phosphoprotein</keyword>
<dbReference type="PANTHER" id="PTHR11630:SF66">
    <property type="entry name" value="DNA REPLICATION LICENSING FACTOR MCM4"/>
    <property type="match status" value="1"/>
</dbReference>
<dbReference type="Pfam" id="PF17855">
    <property type="entry name" value="MCM_lid"/>
    <property type="match status" value="1"/>
</dbReference>
<dbReference type="SMART" id="SM00350">
    <property type="entry name" value="MCM"/>
    <property type="match status" value="1"/>
</dbReference>
<dbReference type="PRINTS" id="PR01660">
    <property type="entry name" value="MCMPROTEIN4"/>
</dbReference>
<evidence type="ECO:0000256" key="2">
    <source>
        <dbReference type="ARBA" id="ARBA00008010"/>
    </source>
</evidence>
<evidence type="ECO:0000256" key="1">
    <source>
        <dbReference type="ARBA" id="ARBA00004123"/>
    </source>
</evidence>
<evidence type="ECO:0000256" key="12">
    <source>
        <dbReference type="ARBA" id="ARBA00047995"/>
    </source>
</evidence>
<dbReference type="eggNOG" id="KOG0478">
    <property type="taxonomic scope" value="Eukaryota"/>
</dbReference>
<comment type="catalytic activity">
    <reaction evidence="12">
        <text>ATP + H2O = ADP + phosphate + H(+)</text>
        <dbReference type="Rhea" id="RHEA:13065"/>
        <dbReference type="ChEBI" id="CHEBI:15377"/>
        <dbReference type="ChEBI" id="CHEBI:15378"/>
        <dbReference type="ChEBI" id="CHEBI:30616"/>
        <dbReference type="ChEBI" id="CHEBI:43474"/>
        <dbReference type="ChEBI" id="CHEBI:456216"/>
        <dbReference type="EC" id="3.6.4.12"/>
    </reaction>
</comment>
<feature type="compositionally biased region" description="Polar residues" evidence="16">
    <location>
        <begin position="31"/>
        <end position="49"/>
    </location>
</feature>
<dbReference type="GO" id="GO:0043596">
    <property type="term" value="C:nuclear replication fork"/>
    <property type="evidence" value="ECO:0007669"/>
    <property type="project" value="UniProtKB-ARBA"/>
</dbReference>
<dbReference type="GO" id="GO:1902975">
    <property type="term" value="P:mitotic DNA replication initiation"/>
    <property type="evidence" value="ECO:0007669"/>
    <property type="project" value="TreeGrafter"/>
</dbReference>
<dbReference type="STRING" id="759272.G0SCG6"/>
<dbReference type="InterPro" id="IPR001208">
    <property type="entry name" value="MCM_dom"/>
</dbReference>
<dbReference type="InterPro" id="IPR027417">
    <property type="entry name" value="P-loop_NTPase"/>
</dbReference>
<dbReference type="InterPro" id="IPR041562">
    <property type="entry name" value="MCM_lid"/>
</dbReference>
<dbReference type="Gene3D" id="2.20.28.10">
    <property type="match status" value="1"/>
</dbReference>
<evidence type="ECO:0000256" key="13">
    <source>
        <dbReference type="ARBA" id="ARBA00073498"/>
    </source>
</evidence>
<comment type="similarity">
    <text evidence="2 15">Belongs to the MCM family.</text>
</comment>
<reference evidence="18 19" key="1">
    <citation type="journal article" date="2011" name="Cell">
        <title>Insight into structure and assembly of the nuclear pore complex by utilizing the genome of a eukaryotic thermophile.</title>
        <authorList>
            <person name="Amlacher S."/>
            <person name="Sarges P."/>
            <person name="Flemming D."/>
            <person name="van Noort V."/>
            <person name="Kunze R."/>
            <person name="Devos D.P."/>
            <person name="Arumugam M."/>
            <person name="Bork P."/>
            <person name="Hurt E."/>
        </authorList>
    </citation>
    <scope>NUCLEOTIDE SEQUENCE [LARGE SCALE GENOMIC DNA]</scope>
    <source>
        <strain evidence="19">DSM 1495 / CBS 144.50 / IMI 039719</strain>
    </source>
</reference>
<dbReference type="PRINTS" id="PR01657">
    <property type="entry name" value="MCMFAMILY"/>
</dbReference>
<feature type="compositionally biased region" description="Low complexity" evidence="16">
    <location>
        <begin position="311"/>
        <end position="340"/>
    </location>
</feature>
<dbReference type="FunFam" id="3.40.50.300:FF:000217">
    <property type="entry name" value="DNA helicase"/>
    <property type="match status" value="1"/>
</dbReference>
<dbReference type="Pfam" id="PF17207">
    <property type="entry name" value="MCM_OB"/>
    <property type="match status" value="1"/>
</dbReference>
<evidence type="ECO:0000256" key="15">
    <source>
        <dbReference type="RuleBase" id="RU004070"/>
    </source>
</evidence>
<evidence type="ECO:0000256" key="11">
    <source>
        <dbReference type="ARBA" id="ARBA00023242"/>
    </source>
</evidence>
<dbReference type="Pfam" id="PF21128">
    <property type="entry name" value="WHD_MCM4"/>
    <property type="match status" value="1"/>
</dbReference>
<dbReference type="CDD" id="cd17755">
    <property type="entry name" value="MCM4"/>
    <property type="match status" value="1"/>
</dbReference>
<keyword evidence="19" id="KW-1185">Reference proteome</keyword>
<evidence type="ECO:0000256" key="8">
    <source>
        <dbReference type="ARBA" id="ARBA00022806"/>
    </source>
</evidence>
<evidence type="ECO:0000256" key="14">
    <source>
        <dbReference type="ARBA" id="ARBA00074938"/>
    </source>
</evidence>
<dbReference type="FunFam" id="3.30.1640.10:FF:000011">
    <property type="entry name" value="DNA helicase"/>
    <property type="match status" value="1"/>
</dbReference>
<keyword evidence="11" id="KW-0539">Nucleus</keyword>
<evidence type="ECO:0000256" key="7">
    <source>
        <dbReference type="ARBA" id="ARBA00022801"/>
    </source>
</evidence>
<dbReference type="Proteomes" id="UP000008066">
    <property type="component" value="Unassembled WGS sequence"/>
</dbReference>
<name>G0SCG6_CHATD</name>
<dbReference type="GO" id="GO:0016887">
    <property type="term" value="F:ATP hydrolysis activity"/>
    <property type="evidence" value="ECO:0007669"/>
    <property type="project" value="RHEA"/>
</dbReference>
<dbReference type="PANTHER" id="PTHR11630">
    <property type="entry name" value="DNA REPLICATION LICENSING FACTOR MCM FAMILY MEMBER"/>
    <property type="match status" value="1"/>
</dbReference>